<name>A0ABY4YQR4_9MICO</name>
<dbReference type="Pfam" id="PF08922">
    <property type="entry name" value="DUF1905"/>
    <property type="match status" value="1"/>
</dbReference>
<reference evidence="1" key="1">
    <citation type="submission" date="2022-06" db="EMBL/GenBank/DDBJ databases">
        <title>Ornithinimicrobium HY1793.</title>
        <authorList>
            <person name="Huang Y."/>
        </authorList>
    </citation>
    <scope>NUCLEOTIDE SEQUENCE</scope>
    <source>
        <strain evidence="1">HY1793</strain>
    </source>
</reference>
<dbReference type="Proteomes" id="UP001056455">
    <property type="component" value="Chromosome"/>
</dbReference>
<dbReference type="EMBL" id="CP099489">
    <property type="protein sequence ID" value="USQ79043.1"/>
    <property type="molecule type" value="Genomic_DNA"/>
</dbReference>
<proteinExistence type="predicted"/>
<keyword evidence="2" id="KW-1185">Reference proteome</keyword>
<evidence type="ECO:0000313" key="1">
    <source>
        <dbReference type="EMBL" id="USQ79043.1"/>
    </source>
</evidence>
<organism evidence="1 2">
    <name type="scientific">Ornithinimicrobium faecis</name>
    <dbReference type="NCBI Taxonomy" id="2934158"/>
    <lineage>
        <taxon>Bacteria</taxon>
        <taxon>Bacillati</taxon>
        <taxon>Actinomycetota</taxon>
        <taxon>Actinomycetes</taxon>
        <taxon>Micrococcales</taxon>
        <taxon>Ornithinimicrobiaceae</taxon>
        <taxon>Ornithinimicrobium</taxon>
    </lineage>
</organism>
<sequence>MAVRTVDGILVFRYDCRVEFTCTGPVIEWRGPAPFWFLDIPVEESEDIKEAARGLEYWGQVAVEVRIGQTDFSTALFPKDGRYLLPLRVAVRRAAGIEPGEVITARMNLTQRPV</sequence>
<evidence type="ECO:0000313" key="2">
    <source>
        <dbReference type="Proteomes" id="UP001056455"/>
    </source>
</evidence>
<dbReference type="InterPro" id="IPR015018">
    <property type="entry name" value="DUF1905"/>
</dbReference>
<dbReference type="SUPFAM" id="SSF141694">
    <property type="entry name" value="AF2212/PG0164-like"/>
    <property type="match status" value="1"/>
</dbReference>
<accession>A0ABY4YQR4</accession>
<protein>
    <submittedName>
        <fullName evidence="1">DUF1905 domain-containing protein</fullName>
    </submittedName>
</protein>
<dbReference type="RefSeq" id="WP_252591958.1">
    <property type="nucleotide sequence ID" value="NZ_CP099489.1"/>
</dbReference>
<dbReference type="InterPro" id="IPR037079">
    <property type="entry name" value="AF2212/PG0164-like_sf"/>
</dbReference>
<gene>
    <name evidence="1" type="ORF">NF556_15645</name>
</gene>
<dbReference type="Gene3D" id="2.40.30.100">
    <property type="entry name" value="AF2212/PG0164-like"/>
    <property type="match status" value="1"/>
</dbReference>